<evidence type="ECO:0000256" key="2">
    <source>
        <dbReference type="ARBA" id="ARBA00022475"/>
    </source>
</evidence>
<keyword evidence="3 6" id="KW-0812">Transmembrane</keyword>
<dbReference type="SUPFAM" id="SSF103473">
    <property type="entry name" value="MFS general substrate transporter"/>
    <property type="match status" value="1"/>
</dbReference>
<evidence type="ECO:0000256" key="4">
    <source>
        <dbReference type="ARBA" id="ARBA00022989"/>
    </source>
</evidence>
<dbReference type="Gene3D" id="1.20.1250.20">
    <property type="entry name" value="MFS general substrate transporter like domains"/>
    <property type="match status" value="1"/>
</dbReference>
<dbReference type="AlphaFoldDB" id="A0A2D0NCG9"/>
<feature type="transmembrane region" description="Helical" evidence="6">
    <location>
        <begin position="78"/>
        <end position="98"/>
    </location>
</feature>
<feature type="transmembrane region" description="Helical" evidence="6">
    <location>
        <begin position="268"/>
        <end position="287"/>
    </location>
</feature>
<dbReference type="CDD" id="cd17473">
    <property type="entry name" value="MFS_arabinose_efflux_permease_like"/>
    <property type="match status" value="1"/>
</dbReference>
<comment type="caution">
    <text evidence="9">The sequence shown here is derived from an EMBL/GenBank/DDBJ whole genome shotgun (WGS) entry which is preliminary data.</text>
</comment>
<feature type="transmembrane region" description="Helical" evidence="6">
    <location>
        <begin position="293"/>
        <end position="311"/>
    </location>
</feature>
<feature type="transmembrane region" description="Helical" evidence="6">
    <location>
        <begin position="204"/>
        <end position="224"/>
    </location>
</feature>
<dbReference type="InterPro" id="IPR050189">
    <property type="entry name" value="MFS_Efflux_Transporters"/>
</dbReference>
<feature type="transmembrane region" description="Helical" evidence="6">
    <location>
        <begin position="136"/>
        <end position="155"/>
    </location>
</feature>
<feature type="transmembrane region" description="Helical" evidence="6">
    <location>
        <begin position="161"/>
        <end position="180"/>
    </location>
</feature>
<dbReference type="InterPro" id="IPR011701">
    <property type="entry name" value="MFS"/>
</dbReference>
<evidence type="ECO:0000256" key="5">
    <source>
        <dbReference type="ARBA" id="ARBA00023136"/>
    </source>
</evidence>
<evidence type="ECO:0000256" key="3">
    <source>
        <dbReference type="ARBA" id="ARBA00022692"/>
    </source>
</evidence>
<gene>
    <name evidence="9" type="ORF">CRP01_11505</name>
</gene>
<accession>A0A2D0NCG9</accession>
<feature type="transmembrane region" description="Helical" evidence="6">
    <location>
        <begin position="362"/>
        <end position="383"/>
    </location>
</feature>
<dbReference type="OrthoDB" id="9812221at2"/>
<feature type="transmembrane region" description="Helical" evidence="6">
    <location>
        <begin position="331"/>
        <end position="350"/>
    </location>
</feature>
<protein>
    <submittedName>
        <fullName evidence="9">MFS transporter</fullName>
    </submittedName>
</protein>
<dbReference type="PROSITE" id="PS50850">
    <property type="entry name" value="MFS"/>
    <property type="match status" value="1"/>
</dbReference>
<keyword evidence="5 6" id="KW-0472">Membrane</keyword>
<keyword evidence="2" id="KW-1003">Cell membrane</keyword>
<feature type="transmembrane region" description="Helical" evidence="6">
    <location>
        <begin position="244"/>
        <end position="261"/>
    </location>
</feature>
<evidence type="ECO:0000313" key="10">
    <source>
        <dbReference type="Proteomes" id="UP000223913"/>
    </source>
</evidence>
<evidence type="ECO:0000256" key="6">
    <source>
        <dbReference type="SAM" id="Phobius"/>
    </source>
</evidence>
<comment type="subcellular location">
    <subcellularLocation>
        <location evidence="1">Cell membrane</location>
        <topology evidence="1">Multi-pass membrane protein</topology>
    </subcellularLocation>
</comment>
<evidence type="ECO:0000313" key="9">
    <source>
        <dbReference type="EMBL" id="PHN06201.1"/>
    </source>
</evidence>
<feature type="transmembrane region" description="Helical" evidence="6">
    <location>
        <begin position="42"/>
        <end position="66"/>
    </location>
</feature>
<dbReference type="EMBL" id="PDUD01000018">
    <property type="protein sequence ID" value="PHN06201.1"/>
    <property type="molecule type" value="Genomic_DNA"/>
</dbReference>
<dbReference type="PANTHER" id="PTHR43124:SF3">
    <property type="entry name" value="CHLORAMPHENICOL EFFLUX PUMP RV0191"/>
    <property type="match status" value="1"/>
</dbReference>
<proteinExistence type="predicted"/>
<evidence type="ECO:0000256" key="7">
    <source>
        <dbReference type="SAM" id="SignalP"/>
    </source>
</evidence>
<feature type="domain" description="Major facilitator superfamily (MFS) profile" evidence="8">
    <location>
        <begin position="5"/>
        <end position="384"/>
    </location>
</feature>
<dbReference type="InterPro" id="IPR036259">
    <property type="entry name" value="MFS_trans_sf"/>
</dbReference>
<feature type="chain" id="PRO_5012067577" evidence="7">
    <location>
        <begin position="20"/>
        <end position="387"/>
    </location>
</feature>
<feature type="signal peptide" evidence="7">
    <location>
        <begin position="1"/>
        <end position="19"/>
    </location>
</feature>
<sequence>MGKMVKITLLLASTLTVMAGAAIAPALPTISVHFAEVPRVDLLTKLLLTLPALFIALFSPVIGYLLDRFGKMSIFQASMLLYIVAGSAGFVLSSLPLLLVSRALLGIAVAGVMTTAVTLAGDYFEGEERNKFLGTQAAVMAFGGTVFVTFSGLLADFGWRFPFLIYTLALPVLILVRFYLTEPEVSDEQKQDALNGNKSLGDKVPALILIYATAFLGMVAFYLIPVQSPFLLKEIGAERPSMQSVGLVLATIMAALMAQNYARLLRFLGYRGIFAFCFGIMAVGFIITATAGQYYQAVIGLFLAGGGAGLLMPNSNTWLMQLSPPSMRGRFMGAMTMAIFLGQFFSPVFFQPLVRIQGLQGAHLTGGLFLLGMAVLYVINGIYQARK</sequence>
<feature type="transmembrane region" description="Helical" evidence="6">
    <location>
        <begin position="104"/>
        <end position="124"/>
    </location>
</feature>
<dbReference type="PANTHER" id="PTHR43124">
    <property type="entry name" value="PURINE EFFLUX PUMP PBUE"/>
    <property type="match status" value="1"/>
</dbReference>
<evidence type="ECO:0000259" key="8">
    <source>
        <dbReference type="PROSITE" id="PS50850"/>
    </source>
</evidence>
<evidence type="ECO:0000256" key="1">
    <source>
        <dbReference type="ARBA" id="ARBA00004651"/>
    </source>
</evidence>
<organism evidence="9 10">
    <name type="scientific">Flavilitoribacter nigricans (strain ATCC 23147 / DSM 23189 / NBRC 102662 / NCIMB 1420 / SS-2)</name>
    <name type="common">Lewinella nigricans</name>
    <dbReference type="NCBI Taxonomy" id="1122177"/>
    <lineage>
        <taxon>Bacteria</taxon>
        <taxon>Pseudomonadati</taxon>
        <taxon>Bacteroidota</taxon>
        <taxon>Saprospiria</taxon>
        <taxon>Saprospirales</taxon>
        <taxon>Lewinellaceae</taxon>
        <taxon>Flavilitoribacter</taxon>
    </lineage>
</organism>
<keyword evidence="4 6" id="KW-1133">Transmembrane helix</keyword>
<dbReference type="GO" id="GO:0022857">
    <property type="term" value="F:transmembrane transporter activity"/>
    <property type="evidence" value="ECO:0007669"/>
    <property type="project" value="InterPro"/>
</dbReference>
<keyword evidence="7" id="KW-0732">Signal</keyword>
<name>A0A2D0NCG9_FLAN2</name>
<dbReference type="RefSeq" id="WP_099150185.1">
    <property type="nucleotide sequence ID" value="NZ_PDUD01000018.1"/>
</dbReference>
<reference evidence="9 10" key="1">
    <citation type="submission" date="2017-10" db="EMBL/GenBank/DDBJ databases">
        <title>The draft genome sequence of Lewinella nigricans NBRC 102662.</title>
        <authorList>
            <person name="Wang K."/>
        </authorList>
    </citation>
    <scope>NUCLEOTIDE SEQUENCE [LARGE SCALE GENOMIC DNA]</scope>
    <source>
        <strain evidence="9 10">NBRC 102662</strain>
    </source>
</reference>
<dbReference type="InterPro" id="IPR020846">
    <property type="entry name" value="MFS_dom"/>
</dbReference>
<dbReference type="Pfam" id="PF07690">
    <property type="entry name" value="MFS_1"/>
    <property type="match status" value="1"/>
</dbReference>
<keyword evidence="10" id="KW-1185">Reference proteome</keyword>
<dbReference type="Proteomes" id="UP000223913">
    <property type="component" value="Unassembled WGS sequence"/>
</dbReference>
<dbReference type="GO" id="GO:0005886">
    <property type="term" value="C:plasma membrane"/>
    <property type="evidence" value="ECO:0007669"/>
    <property type="project" value="UniProtKB-SubCell"/>
</dbReference>